<dbReference type="AlphaFoldDB" id="A0A084B8C0"/>
<dbReference type="HOGENOM" id="CLU_421020_0_0_1"/>
<sequence>MNSIYAGLPQELMQIVDSHNIAHQIPCSSCSAPFPPAVVNGSIGTCGQCGTRTDWLPRTCDCADCADIHAPEDNASDQEASVQEDMLLDSSSAGSYDRDSPEKEEPPWRDTSDPTITQFRRCEHEWKTIHPRAVYYSYGHLQSAACTRCSVTSCLPCLSRMSTDEAEITSPTETSPSMSSPAAQPVSLCYDSISDSTNKDGSFSVTETESDREGSSRDDEQEDEGMEDAPSSGNAENLIGQSSLASTRPPTGDRRTRASRSSTSSHASTASMSRVARPQLSAARGGRARLPSQPSPCLTFAFLRQNQMVDRARDRTLPSRSRQEPPEASFPTSSAPRTRFNGETLVCNQSQYATLMPQAPDGGYNMVPESPGLPQRPLTQYRPQQLSSTSSISQSSGGPVGTPPPFFQLIEAVRAQEQDPARYCSQPPVYLHPQAYIVPTTPSHQHVQSQYDLQYQPQPQYYMSSPYYAHPQYCAQSAPPNIGHYHPDPEPEEYRQNWQGSVLHPLQAQYVIPLRGMQHDQPRQPQTRYNVQEEMARLALPSPIGIYQNPPGHLGNCHEHVSNEMMLELQQQMEQSRNRRLKARRENYKGKNRAQGSAPADNHPVGPEEGVLELSPSTSHEQLQDQNLALETQAHMKQQPHTPEEVDDDDA</sequence>
<feature type="region of interest" description="Disordered" evidence="1">
    <location>
        <begin position="313"/>
        <end position="339"/>
    </location>
</feature>
<feature type="compositionally biased region" description="Low complexity" evidence="1">
    <location>
        <begin position="259"/>
        <end position="274"/>
    </location>
</feature>
<protein>
    <submittedName>
        <fullName evidence="2">Uncharacterized protein</fullName>
    </submittedName>
</protein>
<evidence type="ECO:0000313" key="2">
    <source>
        <dbReference type="EMBL" id="KEY73799.1"/>
    </source>
</evidence>
<evidence type="ECO:0000313" key="3">
    <source>
        <dbReference type="Proteomes" id="UP000028045"/>
    </source>
</evidence>
<feature type="region of interest" description="Disordered" evidence="1">
    <location>
        <begin position="356"/>
        <end position="403"/>
    </location>
</feature>
<name>A0A084B8C0_STACB</name>
<feature type="compositionally biased region" description="Polar residues" evidence="1">
    <location>
        <begin position="193"/>
        <end position="207"/>
    </location>
</feature>
<feature type="compositionally biased region" description="Basic and acidic residues" evidence="1">
    <location>
        <begin position="96"/>
        <end position="112"/>
    </location>
</feature>
<feature type="compositionally biased region" description="Basic and acidic residues" evidence="1">
    <location>
        <begin position="313"/>
        <end position="325"/>
    </location>
</feature>
<keyword evidence="3" id="KW-1185">Reference proteome</keyword>
<accession>A0A084B8C0</accession>
<feature type="region of interest" description="Disordered" evidence="1">
    <location>
        <begin position="191"/>
        <end position="295"/>
    </location>
</feature>
<proteinExistence type="predicted"/>
<organism evidence="2 3">
    <name type="scientific">Stachybotrys chartarum (strain CBS 109288 / IBT 7711)</name>
    <name type="common">Toxic black mold</name>
    <name type="synonym">Stilbospora chartarum</name>
    <dbReference type="NCBI Taxonomy" id="1280523"/>
    <lineage>
        <taxon>Eukaryota</taxon>
        <taxon>Fungi</taxon>
        <taxon>Dikarya</taxon>
        <taxon>Ascomycota</taxon>
        <taxon>Pezizomycotina</taxon>
        <taxon>Sordariomycetes</taxon>
        <taxon>Hypocreomycetidae</taxon>
        <taxon>Hypocreales</taxon>
        <taxon>Stachybotryaceae</taxon>
        <taxon>Stachybotrys</taxon>
    </lineage>
</organism>
<dbReference type="EMBL" id="KL647752">
    <property type="protein sequence ID" value="KEY73799.1"/>
    <property type="molecule type" value="Genomic_DNA"/>
</dbReference>
<reference evidence="2 3" key="1">
    <citation type="journal article" date="2014" name="BMC Genomics">
        <title>Comparative genome sequencing reveals chemotype-specific gene clusters in the toxigenic black mold Stachybotrys.</title>
        <authorList>
            <person name="Semeiks J."/>
            <person name="Borek D."/>
            <person name="Otwinowski Z."/>
            <person name="Grishin N.V."/>
        </authorList>
    </citation>
    <scope>NUCLEOTIDE SEQUENCE [LARGE SCALE GENOMIC DNA]</scope>
    <source>
        <strain evidence="3">CBS 109288 / IBT 7711</strain>
    </source>
</reference>
<feature type="compositionally biased region" description="Basic and acidic residues" evidence="1">
    <location>
        <begin position="209"/>
        <end position="218"/>
    </location>
</feature>
<feature type="region of interest" description="Disordered" evidence="1">
    <location>
        <begin position="588"/>
        <end position="651"/>
    </location>
</feature>
<feature type="compositionally biased region" description="Polar residues" evidence="1">
    <location>
        <begin position="615"/>
        <end position="641"/>
    </location>
</feature>
<feature type="region of interest" description="Disordered" evidence="1">
    <location>
        <begin position="74"/>
        <end position="115"/>
    </location>
</feature>
<feature type="compositionally biased region" description="Polar residues" evidence="1">
    <location>
        <begin position="231"/>
        <end position="249"/>
    </location>
</feature>
<dbReference type="Proteomes" id="UP000028045">
    <property type="component" value="Unassembled WGS sequence"/>
</dbReference>
<gene>
    <name evidence="2" type="ORF">S7711_03102</name>
</gene>
<feature type="compositionally biased region" description="Low complexity" evidence="1">
    <location>
        <begin position="384"/>
        <end position="396"/>
    </location>
</feature>
<evidence type="ECO:0000256" key="1">
    <source>
        <dbReference type="SAM" id="MobiDB-lite"/>
    </source>
</evidence>